<keyword evidence="1" id="KW-0812">Transmembrane</keyword>
<evidence type="ECO:0000256" key="1">
    <source>
        <dbReference type="SAM" id="Phobius"/>
    </source>
</evidence>
<feature type="transmembrane region" description="Helical" evidence="1">
    <location>
        <begin position="20"/>
        <end position="40"/>
    </location>
</feature>
<keyword evidence="1" id="KW-1133">Transmembrane helix</keyword>
<protein>
    <submittedName>
        <fullName evidence="2">Uncharacterized protein</fullName>
    </submittedName>
</protein>
<accession>A0A9D2NBT3</accession>
<name>A0A9D2NBT3_9FIRM</name>
<comment type="caution">
    <text evidence="2">The sequence shown here is derived from an EMBL/GenBank/DDBJ whole genome shotgun (WGS) entry which is preliminary data.</text>
</comment>
<dbReference type="Proteomes" id="UP000823849">
    <property type="component" value="Unassembled WGS sequence"/>
</dbReference>
<evidence type="ECO:0000313" key="3">
    <source>
        <dbReference type="Proteomes" id="UP000823849"/>
    </source>
</evidence>
<reference evidence="2" key="2">
    <citation type="submission" date="2021-04" db="EMBL/GenBank/DDBJ databases">
        <authorList>
            <person name="Gilroy R."/>
        </authorList>
    </citation>
    <scope>NUCLEOTIDE SEQUENCE</scope>
    <source>
        <strain evidence="2">CHK185-5351</strain>
    </source>
</reference>
<reference evidence="2" key="1">
    <citation type="journal article" date="2021" name="PeerJ">
        <title>Extensive microbial diversity within the chicken gut microbiome revealed by metagenomics and culture.</title>
        <authorList>
            <person name="Gilroy R."/>
            <person name="Ravi A."/>
            <person name="Getino M."/>
            <person name="Pursley I."/>
            <person name="Horton D.L."/>
            <person name="Alikhan N.F."/>
            <person name="Baker D."/>
            <person name="Gharbi K."/>
            <person name="Hall N."/>
            <person name="Watson M."/>
            <person name="Adriaenssens E.M."/>
            <person name="Foster-Nyarko E."/>
            <person name="Jarju S."/>
            <person name="Secka A."/>
            <person name="Antonio M."/>
            <person name="Oren A."/>
            <person name="Chaudhuri R.R."/>
            <person name="La Ragione R."/>
            <person name="Hildebrand F."/>
            <person name="Pallen M.J."/>
        </authorList>
    </citation>
    <scope>NUCLEOTIDE SEQUENCE</scope>
    <source>
        <strain evidence="2">CHK185-5351</strain>
    </source>
</reference>
<evidence type="ECO:0000313" key="2">
    <source>
        <dbReference type="EMBL" id="HJC16022.1"/>
    </source>
</evidence>
<dbReference type="EMBL" id="DWWU01000039">
    <property type="protein sequence ID" value="HJC16022.1"/>
    <property type="molecule type" value="Genomic_DNA"/>
</dbReference>
<dbReference type="AlphaFoldDB" id="A0A9D2NBT3"/>
<gene>
    <name evidence="2" type="ORF">H9705_09450</name>
</gene>
<sequence>MHFSEYIEKLLSLFTRDNITLILAIFGSLGTLISWIFSYISNRRNLDIHVVGYRQDTPHALLLYVSFINNSRLPISISDISIKINGIISSCQKIPITALEEEISRKGNAISHYDHKTIGFPISIPGLNGTSGYVYFSFPEVTLQSGATHLNFLISTNRGKVIETSLELGHHLD</sequence>
<organism evidence="2 3">
    <name type="scientific">Candidatus Fusicatenibacter intestinigallinarum</name>
    <dbReference type="NCBI Taxonomy" id="2838598"/>
    <lineage>
        <taxon>Bacteria</taxon>
        <taxon>Bacillati</taxon>
        <taxon>Bacillota</taxon>
        <taxon>Clostridia</taxon>
        <taxon>Lachnospirales</taxon>
        <taxon>Lachnospiraceae</taxon>
        <taxon>Fusicatenibacter</taxon>
    </lineage>
</organism>
<keyword evidence="1" id="KW-0472">Membrane</keyword>
<proteinExistence type="predicted"/>